<dbReference type="PANTHER" id="PTHR30570">
    <property type="entry name" value="PERIPLASMIC PHOSPHATE BINDING COMPONENT OF PHOSPHATE ABC TRANSPORTER"/>
    <property type="match status" value="1"/>
</dbReference>
<feature type="transmembrane region" description="Helical" evidence="1">
    <location>
        <begin position="336"/>
        <end position="357"/>
    </location>
</feature>
<dbReference type="SMART" id="SM00220">
    <property type="entry name" value="S_TKc"/>
    <property type="match status" value="1"/>
</dbReference>
<accession>A0ABX1P1N2</accession>
<dbReference type="InterPro" id="IPR000719">
    <property type="entry name" value="Prot_kinase_dom"/>
</dbReference>
<dbReference type="EMBL" id="QMEB01000007">
    <property type="protein sequence ID" value="NMG18240.1"/>
    <property type="molecule type" value="Genomic_DNA"/>
</dbReference>
<comment type="caution">
    <text evidence="3">The sequence shown here is derived from an EMBL/GenBank/DDBJ whole genome shotgun (WGS) entry which is preliminary data.</text>
</comment>
<dbReference type="PROSITE" id="PS50011">
    <property type="entry name" value="PROTEIN_KINASE_DOM"/>
    <property type="match status" value="1"/>
</dbReference>
<keyword evidence="3" id="KW-0808">Transferase</keyword>
<dbReference type="GO" id="GO:0004674">
    <property type="term" value="F:protein serine/threonine kinase activity"/>
    <property type="evidence" value="ECO:0007669"/>
    <property type="project" value="UniProtKB-KW"/>
</dbReference>
<dbReference type="RefSeq" id="WP_169153535.1">
    <property type="nucleotide sequence ID" value="NZ_CAWPJE010000271.1"/>
</dbReference>
<keyword evidence="3" id="KW-0418">Kinase</keyword>
<dbReference type="PANTHER" id="PTHR30570:SF1">
    <property type="entry name" value="PHOSPHATE-BINDING PROTEIN PSTS"/>
    <property type="match status" value="1"/>
</dbReference>
<keyword evidence="1" id="KW-1133">Transmembrane helix</keyword>
<dbReference type="Proteomes" id="UP000718564">
    <property type="component" value="Unassembled WGS sequence"/>
</dbReference>
<keyword evidence="1" id="KW-0472">Membrane</keyword>
<evidence type="ECO:0000256" key="1">
    <source>
        <dbReference type="SAM" id="Phobius"/>
    </source>
</evidence>
<evidence type="ECO:0000313" key="3">
    <source>
        <dbReference type="EMBL" id="NMG18240.1"/>
    </source>
</evidence>
<evidence type="ECO:0000259" key="2">
    <source>
        <dbReference type="PROSITE" id="PS50011"/>
    </source>
</evidence>
<keyword evidence="1" id="KW-0812">Transmembrane</keyword>
<dbReference type="InterPro" id="IPR050811">
    <property type="entry name" value="Phosphate_ABC_transporter"/>
</dbReference>
<keyword evidence="3" id="KW-0723">Serine/threonine-protein kinase</keyword>
<sequence length="710" mass="81855">MSSTELFYKEYPCSHNAHLDCEKVIETLQEVKGAKFCFECGFPTILPEEAEIKGYRGSYRVTKFLGVRGFGRLYSGIQLKDKQPVIIKEYLLPSRTFNQDEINKRKEAFRRVGGIDLADNRVQNFRLIQTWEAISPEKGESCYLITKDVQPSQTLRQYLKQNGAMTPEQVRELLSEVLQTLEFLHSQKLRFSSNQIQRGLEHGNINLDSVLIKVENKQRFVVYLCDLAIWENLFIPPSIPQPKAKTHVQDLESLGLVAFQLWVGQTQLDPKDHQVWPDNDNYLKQFIYRLLSLNTPYGSAEIARQELLKLPQPDESDNLRPSSDSQEQKKRFFKKYWLWLGVLAFLLLGGAIWYYFWQRFKLDEDQYLKWQGLAQNFSKVDNVPSGTFTYTGEKDDTWSYILRQNAENAETKLNDIFTNPKPDAKVTFTYQQVRSSDITKVSKPIEEVQKGGKDFAITTLFDNITPDMNSQQVAYDGLLVFIAFSQNDFSLHKKLDGKISLEDLRGIYTGKIIDWHQINKNAPRLPIERYVPTEPEAIQQFKKLVLKNNSQDIALFEEITKTRIRATDFTQRQIRTANKKGQTGIISFGIFSKTWNQCSGYPLAIVNDNNKTIQPLLNPINKRPIEPSYNFCDRADFDTRSFQANGTANYPLGYPLYVVYPKDNTRQLGGFTFAELLKTRQGQCLLNQVGLVPLQPMPNHIKNDACKSVP</sequence>
<feature type="domain" description="Protein kinase" evidence="2">
    <location>
        <begin position="59"/>
        <end position="333"/>
    </location>
</feature>
<protein>
    <submittedName>
        <fullName evidence="3">Serine/threonine protein kinase</fullName>
    </submittedName>
</protein>
<keyword evidence="4" id="KW-1185">Reference proteome</keyword>
<gene>
    <name evidence="3" type="ORF">DP116_01760</name>
</gene>
<reference evidence="3 4" key="1">
    <citation type="submission" date="2018-06" db="EMBL/GenBank/DDBJ databases">
        <title>Comparative genomics of Brasilonema spp. strains.</title>
        <authorList>
            <person name="Alvarenga D.O."/>
            <person name="Fiore M.F."/>
            <person name="Varani A.M."/>
        </authorList>
    </citation>
    <scope>NUCLEOTIDE SEQUENCE [LARGE SCALE GENOMIC DNA]</scope>
    <source>
        <strain evidence="3 4">SPC951</strain>
    </source>
</reference>
<dbReference type="Gene3D" id="1.10.510.10">
    <property type="entry name" value="Transferase(Phosphotransferase) domain 1"/>
    <property type="match status" value="1"/>
</dbReference>
<organism evidence="3 4">
    <name type="scientific">Brasilonema bromeliae SPC951</name>
    <dbReference type="NCBI Taxonomy" id="385972"/>
    <lineage>
        <taxon>Bacteria</taxon>
        <taxon>Bacillati</taxon>
        <taxon>Cyanobacteriota</taxon>
        <taxon>Cyanophyceae</taxon>
        <taxon>Nostocales</taxon>
        <taxon>Scytonemataceae</taxon>
        <taxon>Brasilonema</taxon>
        <taxon>Bromeliae group (in: Brasilonema)</taxon>
    </lineage>
</organism>
<dbReference type="Gene3D" id="3.40.190.10">
    <property type="entry name" value="Periplasmic binding protein-like II"/>
    <property type="match status" value="2"/>
</dbReference>
<name>A0ABX1P1N2_9CYAN</name>
<dbReference type="InterPro" id="IPR011009">
    <property type="entry name" value="Kinase-like_dom_sf"/>
</dbReference>
<dbReference type="SUPFAM" id="SSF56112">
    <property type="entry name" value="Protein kinase-like (PK-like)"/>
    <property type="match status" value="1"/>
</dbReference>
<evidence type="ECO:0000313" key="4">
    <source>
        <dbReference type="Proteomes" id="UP000718564"/>
    </source>
</evidence>
<proteinExistence type="predicted"/>
<dbReference type="SUPFAM" id="SSF53850">
    <property type="entry name" value="Periplasmic binding protein-like II"/>
    <property type="match status" value="1"/>
</dbReference>